<feature type="signal peptide" evidence="2">
    <location>
        <begin position="1"/>
        <end position="41"/>
    </location>
</feature>
<gene>
    <name evidence="3" type="ordered locus">PFL_3359</name>
</gene>
<reference evidence="3 4" key="1">
    <citation type="journal article" date="2005" name="Nat. Biotechnol.">
        <title>Complete genome sequence of the plant commensal Pseudomonas fluorescens Pf-5.</title>
        <authorList>
            <person name="Paulsen I.T."/>
            <person name="Press C.M."/>
            <person name="Ravel J."/>
            <person name="Kobayashi D.Y."/>
            <person name="Myers G.S."/>
            <person name="Mavrodi D.V."/>
            <person name="DeBoy R.T."/>
            <person name="Seshadri R."/>
            <person name="Ren Q."/>
            <person name="Madupu R."/>
            <person name="Dodson R.J."/>
            <person name="Durkin A.S."/>
            <person name="Brinkac L.M."/>
            <person name="Daugherty S.C."/>
            <person name="Sullivan S.A."/>
            <person name="Rosovitz M.J."/>
            <person name="Gwinn M.L."/>
            <person name="Zhou L."/>
            <person name="Schneider D.J."/>
            <person name="Cartinhour S.W."/>
            <person name="Nelson W.C."/>
            <person name="Weidman J."/>
            <person name="Watkins K."/>
            <person name="Tran K."/>
            <person name="Khouri H."/>
            <person name="Pierson E.A."/>
            <person name="Pierson L.S.III."/>
            <person name="Thomashow L.S."/>
            <person name="Loper J.E."/>
        </authorList>
    </citation>
    <scope>NUCLEOTIDE SEQUENCE [LARGE SCALE GENOMIC DNA]</scope>
    <source>
        <strain evidence="4">ATCC BAA-477 / NRRL B-23932 / Pf-5</strain>
    </source>
</reference>
<feature type="region of interest" description="Disordered" evidence="1">
    <location>
        <begin position="1"/>
        <end position="22"/>
    </location>
</feature>
<protein>
    <recommendedName>
        <fullName evidence="5">QbdB</fullName>
    </recommendedName>
</protein>
<dbReference type="STRING" id="220664.PFL_3359"/>
<dbReference type="AlphaFoldDB" id="Q4KBB9"/>
<feature type="chain" id="PRO_5004239570" description="QbdB" evidence="2">
    <location>
        <begin position="42"/>
        <end position="308"/>
    </location>
</feature>
<dbReference type="KEGG" id="pfl:PFL_3359"/>
<keyword evidence="2" id="KW-0732">Signal</keyword>
<evidence type="ECO:0000256" key="1">
    <source>
        <dbReference type="SAM" id="MobiDB-lite"/>
    </source>
</evidence>
<sequence length="308" mass="33813">MCRRAVRRTTTPTRDAPPMTTPVPRITLALTATLASLSLNAADLNARDFFAAPAGTSLGVLYLPATRAGDFHGPADSTGKAELRVNAMAYRQVFFSDLCGTLCTPQFIVPFADIDARLPGAERHTGESGFGDPQVGGTLFFINQPQTRTYSGLLTLITLPVGEYHGRNPDVSPGANRWGATFVYNYTQGLGEKWVLEANLEAQLYGTNDDYFGSDLKQDPLYRLQAFASYDFTPATYGALRLIHADGGELRINDRRIDDTHKRYTQVGFELGHWLDKQNQLLFGLSQNVATQNGFAGTDALLRLVHVF</sequence>
<dbReference type="InterPro" id="IPR025737">
    <property type="entry name" value="FApF"/>
</dbReference>
<evidence type="ECO:0008006" key="5">
    <source>
        <dbReference type="Google" id="ProtNLM"/>
    </source>
</evidence>
<dbReference type="Pfam" id="PF13557">
    <property type="entry name" value="Phenol_MetA_deg"/>
    <property type="match status" value="1"/>
</dbReference>
<dbReference type="HOGENOM" id="CLU_082643_0_0_6"/>
<dbReference type="eggNOG" id="COG4313">
    <property type="taxonomic scope" value="Bacteria"/>
</dbReference>
<accession>Q4KBB9</accession>
<proteinExistence type="predicted"/>
<feature type="compositionally biased region" description="Low complexity" evidence="1">
    <location>
        <begin position="8"/>
        <end position="18"/>
    </location>
</feature>
<dbReference type="Proteomes" id="UP000008540">
    <property type="component" value="Chromosome"/>
</dbReference>
<name>Q4KBB9_PSEF5</name>
<organism evidence="3 4">
    <name type="scientific">Pseudomonas fluorescens (strain ATCC BAA-477 / NRRL B-23932 / Pf-5)</name>
    <dbReference type="NCBI Taxonomy" id="220664"/>
    <lineage>
        <taxon>Bacteria</taxon>
        <taxon>Pseudomonadati</taxon>
        <taxon>Pseudomonadota</taxon>
        <taxon>Gammaproteobacteria</taxon>
        <taxon>Pseudomonadales</taxon>
        <taxon>Pseudomonadaceae</taxon>
        <taxon>Pseudomonas</taxon>
    </lineage>
</organism>
<dbReference type="EMBL" id="CP000076">
    <property type="protein sequence ID" value="AAY92628.1"/>
    <property type="molecule type" value="Genomic_DNA"/>
</dbReference>
<evidence type="ECO:0000256" key="2">
    <source>
        <dbReference type="SAM" id="SignalP"/>
    </source>
</evidence>
<evidence type="ECO:0000313" key="3">
    <source>
        <dbReference type="EMBL" id="AAY92628.1"/>
    </source>
</evidence>
<evidence type="ECO:0000313" key="4">
    <source>
        <dbReference type="Proteomes" id="UP000008540"/>
    </source>
</evidence>